<dbReference type="GO" id="GO:0005886">
    <property type="term" value="C:plasma membrane"/>
    <property type="evidence" value="ECO:0007669"/>
    <property type="project" value="UniProtKB-SubCell"/>
</dbReference>
<feature type="transmembrane region" description="Helical" evidence="7">
    <location>
        <begin position="107"/>
        <end position="133"/>
    </location>
</feature>
<evidence type="ECO:0000256" key="5">
    <source>
        <dbReference type="ARBA" id="ARBA00022989"/>
    </source>
</evidence>
<keyword evidence="2 7" id="KW-0813">Transport</keyword>
<protein>
    <submittedName>
        <fullName evidence="9">Peptide ABC transporter permease</fullName>
    </submittedName>
</protein>
<keyword evidence="3" id="KW-1003">Cell membrane</keyword>
<dbReference type="InterPro" id="IPR000515">
    <property type="entry name" value="MetI-like"/>
</dbReference>
<dbReference type="Proteomes" id="UP000220106">
    <property type="component" value="Unassembled WGS sequence"/>
</dbReference>
<evidence type="ECO:0000259" key="8">
    <source>
        <dbReference type="PROSITE" id="PS50928"/>
    </source>
</evidence>
<comment type="subcellular location">
    <subcellularLocation>
        <location evidence="1 7">Cell membrane</location>
        <topology evidence="1 7">Multi-pass membrane protein</topology>
    </subcellularLocation>
</comment>
<accession>A0AAX0RYE2</accession>
<evidence type="ECO:0000313" key="10">
    <source>
        <dbReference type="Proteomes" id="UP000220106"/>
    </source>
</evidence>
<proteinExistence type="inferred from homology"/>
<evidence type="ECO:0000256" key="4">
    <source>
        <dbReference type="ARBA" id="ARBA00022692"/>
    </source>
</evidence>
<evidence type="ECO:0000256" key="7">
    <source>
        <dbReference type="RuleBase" id="RU363032"/>
    </source>
</evidence>
<evidence type="ECO:0000256" key="3">
    <source>
        <dbReference type="ARBA" id="ARBA00022475"/>
    </source>
</evidence>
<comment type="similarity">
    <text evidence="7">Belongs to the binding-protein-dependent transport system permease family.</text>
</comment>
<organism evidence="9 10">
    <name type="scientific">Peribacillus butanolivorans</name>
    <dbReference type="NCBI Taxonomy" id="421767"/>
    <lineage>
        <taxon>Bacteria</taxon>
        <taxon>Bacillati</taxon>
        <taxon>Bacillota</taxon>
        <taxon>Bacilli</taxon>
        <taxon>Bacillales</taxon>
        <taxon>Bacillaceae</taxon>
        <taxon>Peribacillus</taxon>
    </lineage>
</organism>
<name>A0AAX0RYE2_9BACI</name>
<feature type="transmembrane region" description="Helical" evidence="7">
    <location>
        <begin position="140"/>
        <end position="161"/>
    </location>
</feature>
<dbReference type="AlphaFoldDB" id="A0AAX0RYE2"/>
<keyword evidence="6 7" id="KW-0472">Membrane</keyword>
<dbReference type="PROSITE" id="PS50928">
    <property type="entry name" value="ABC_TM1"/>
    <property type="match status" value="1"/>
</dbReference>
<evidence type="ECO:0000256" key="6">
    <source>
        <dbReference type="ARBA" id="ARBA00023136"/>
    </source>
</evidence>
<keyword evidence="5 7" id="KW-1133">Transmembrane helix</keyword>
<dbReference type="Pfam" id="PF00528">
    <property type="entry name" value="BPD_transp_1"/>
    <property type="match status" value="1"/>
</dbReference>
<dbReference type="SUPFAM" id="SSF161098">
    <property type="entry name" value="MetI-like"/>
    <property type="match status" value="1"/>
</dbReference>
<dbReference type="InterPro" id="IPR035906">
    <property type="entry name" value="MetI-like_sf"/>
</dbReference>
<evidence type="ECO:0000313" key="9">
    <source>
        <dbReference type="EMBL" id="PEJ27229.1"/>
    </source>
</evidence>
<dbReference type="EMBL" id="NUEQ01000103">
    <property type="protein sequence ID" value="PEJ27229.1"/>
    <property type="molecule type" value="Genomic_DNA"/>
</dbReference>
<dbReference type="PANTHER" id="PTHR43386">
    <property type="entry name" value="OLIGOPEPTIDE TRANSPORT SYSTEM PERMEASE PROTEIN APPC"/>
    <property type="match status" value="1"/>
</dbReference>
<dbReference type="PANTHER" id="PTHR43386:SF1">
    <property type="entry name" value="D,D-DIPEPTIDE TRANSPORT SYSTEM PERMEASE PROTEIN DDPC-RELATED"/>
    <property type="match status" value="1"/>
</dbReference>
<dbReference type="Gene3D" id="1.10.3720.10">
    <property type="entry name" value="MetI-like"/>
    <property type="match status" value="1"/>
</dbReference>
<keyword evidence="4 7" id="KW-0812">Transmembrane</keyword>
<feature type="transmembrane region" description="Helical" evidence="7">
    <location>
        <begin position="218"/>
        <end position="239"/>
    </location>
</feature>
<feature type="domain" description="ABC transmembrane type-1" evidence="8">
    <location>
        <begin position="105"/>
        <end position="294"/>
    </location>
</feature>
<dbReference type="InterPro" id="IPR050366">
    <property type="entry name" value="BP-dependent_transpt_permease"/>
</dbReference>
<dbReference type="InterPro" id="IPR025966">
    <property type="entry name" value="OppC_N"/>
</dbReference>
<reference evidence="9 10" key="1">
    <citation type="submission" date="2017-09" db="EMBL/GenBank/DDBJ databases">
        <title>Large-scale bioinformatics analysis of Bacillus genomes uncovers conserved roles of natural products in bacterial physiology.</title>
        <authorList>
            <consortium name="Agbiome Team Llc"/>
            <person name="Bleich R.M."/>
            <person name="Kirk G.J."/>
            <person name="Santa Maria K.C."/>
            <person name="Allen S.E."/>
            <person name="Farag S."/>
            <person name="Shank E.A."/>
            <person name="Bowers A."/>
        </authorList>
    </citation>
    <scope>NUCLEOTIDE SEQUENCE [LARGE SCALE GENOMIC DNA]</scope>
    <source>
        <strain evidence="9 10">AFS003229</strain>
    </source>
</reference>
<feature type="transmembrane region" description="Helical" evidence="7">
    <location>
        <begin position="40"/>
        <end position="60"/>
    </location>
</feature>
<feature type="transmembrane region" description="Helical" evidence="7">
    <location>
        <begin position="273"/>
        <end position="294"/>
    </location>
</feature>
<gene>
    <name evidence="9" type="ORF">CN689_24265</name>
</gene>
<dbReference type="CDD" id="cd06261">
    <property type="entry name" value="TM_PBP2"/>
    <property type="match status" value="1"/>
</dbReference>
<comment type="caution">
    <text evidence="9">The sequence shown here is derived from an EMBL/GenBank/DDBJ whole genome shotgun (WGS) entry which is preliminary data.</text>
</comment>
<dbReference type="Pfam" id="PF12911">
    <property type="entry name" value="OppC_N"/>
    <property type="match status" value="1"/>
</dbReference>
<feature type="transmembrane region" description="Helical" evidence="7">
    <location>
        <begin position="167"/>
        <end position="187"/>
    </location>
</feature>
<sequence length="310" mass="33779">MSISSQVDIKENMNIHGRKSKLNNSFFILGKKLFKSKTGLVGLIIVVSVCLLALLAPLIAPYNPSKINLEAMLIPPVWLDGGTSQHILGTDNLGRDILSRLIYGSQISILVGVSSVVIAGVIGVTFGLIAGYYGGFVDNVIMSFVDAFLSVPTILFCLVFLSVLDPGILTLIFVIGVTKWVMYTRLVRSETLSIREREYVKAAKSIGVRDFNIITKHIFPNVFSSVIVISTLSVATTIITESSLSFLGLGIQPPAISWGIMLSEGRAYLATSWWLSAFPGIAITITVLGIIFLGEWLRDLLDPRSNQRKS</sequence>
<evidence type="ECO:0000256" key="2">
    <source>
        <dbReference type="ARBA" id="ARBA00022448"/>
    </source>
</evidence>
<dbReference type="GO" id="GO:0055085">
    <property type="term" value="P:transmembrane transport"/>
    <property type="evidence" value="ECO:0007669"/>
    <property type="project" value="InterPro"/>
</dbReference>
<evidence type="ECO:0000256" key="1">
    <source>
        <dbReference type="ARBA" id="ARBA00004651"/>
    </source>
</evidence>